<evidence type="ECO:0000313" key="2">
    <source>
        <dbReference type="EMBL" id="OEU12234.1"/>
    </source>
</evidence>
<dbReference type="Proteomes" id="UP000095751">
    <property type="component" value="Unassembled WGS sequence"/>
</dbReference>
<feature type="domain" description="CRAL-TRIO" evidence="1">
    <location>
        <begin position="81"/>
        <end position="245"/>
    </location>
</feature>
<accession>A0A1E7F283</accession>
<gene>
    <name evidence="2" type="ORF">FRACYDRAFT_244492</name>
</gene>
<name>A0A1E7F283_9STRA</name>
<dbReference type="EMBL" id="KV784365">
    <property type="protein sequence ID" value="OEU12234.1"/>
    <property type="molecule type" value="Genomic_DNA"/>
</dbReference>
<evidence type="ECO:0000313" key="3">
    <source>
        <dbReference type="Proteomes" id="UP000095751"/>
    </source>
</evidence>
<dbReference type="Pfam" id="PF00650">
    <property type="entry name" value="CRAL_TRIO"/>
    <property type="match status" value="1"/>
</dbReference>
<dbReference type="Gene3D" id="3.40.525.10">
    <property type="entry name" value="CRAL-TRIO lipid binding domain"/>
    <property type="match status" value="1"/>
</dbReference>
<evidence type="ECO:0000259" key="1">
    <source>
        <dbReference type="PROSITE" id="PS50191"/>
    </source>
</evidence>
<keyword evidence="3" id="KW-1185">Reference proteome</keyword>
<organism evidence="2 3">
    <name type="scientific">Fragilariopsis cylindrus CCMP1102</name>
    <dbReference type="NCBI Taxonomy" id="635003"/>
    <lineage>
        <taxon>Eukaryota</taxon>
        <taxon>Sar</taxon>
        <taxon>Stramenopiles</taxon>
        <taxon>Ochrophyta</taxon>
        <taxon>Bacillariophyta</taxon>
        <taxon>Bacillariophyceae</taxon>
        <taxon>Bacillariophycidae</taxon>
        <taxon>Bacillariales</taxon>
        <taxon>Bacillariaceae</taxon>
        <taxon>Fragilariopsis</taxon>
    </lineage>
</organism>
<dbReference type="CDD" id="cd00170">
    <property type="entry name" value="SEC14"/>
    <property type="match status" value="1"/>
</dbReference>
<dbReference type="PROSITE" id="PS50191">
    <property type="entry name" value="CRAL_TRIO"/>
    <property type="match status" value="1"/>
</dbReference>
<sequence>MSDTAEVGNKDIDIETIILELLPDLKKELGEDCAGVDDAQLSKFLYWKPSIERAAKRYRDFVHWKTTNPGIFDDTLRVSKDSELERCLLSEVLVSPPLLRTKQGGPILIGRLRNNDMTDGRTVDGVCRMIFYTIDSVANRPETQKHGVTIIHDLTGFDKSKNFKMEITKRLYHGLFGQFPVHITAVYVCKAPLVVQAFFKLISSLFMSKKVRNRIKFIDEFSELSDVIDEDNLLVELGGTLEWNTKDWIEEQKKRELDGSMKSLTDIDPKKEVC</sequence>
<dbReference type="InterPro" id="IPR036865">
    <property type="entry name" value="CRAL-TRIO_dom_sf"/>
</dbReference>
<protein>
    <submittedName>
        <fullName evidence="2">CRAL/TRIO domain-containing protein</fullName>
    </submittedName>
</protein>
<dbReference type="SUPFAM" id="SSF52087">
    <property type="entry name" value="CRAL/TRIO domain"/>
    <property type="match status" value="1"/>
</dbReference>
<dbReference type="KEGG" id="fcy:FRACYDRAFT_244492"/>
<dbReference type="OrthoDB" id="6682367at2759"/>
<dbReference type="SMART" id="SM00516">
    <property type="entry name" value="SEC14"/>
    <property type="match status" value="1"/>
</dbReference>
<dbReference type="AlphaFoldDB" id="A0A1E7F283"/>
<dbReference type="PANTHER" id="PTHR10174:SF229">
    <property type="entry name" value="CRAL-TRIO DOMAIN-CONTAINING PROTEIN"/>
    <property type="match status" value="1"/>
</dbReference>
<proteinExistence type="predicted"/>
<dbReference type="PANTHER" id="PTHR10174">
    <property type="entry name" value="ALPHA-TOCOPHEROL TRANSFER PROTEIN-RELATED"/>
    <property type="match status" value="1"/>
</dbReference>
<reference evidence="2 3" key="1">
    <citation type="submission" date="2016-09" db="EMBL/GenBank/DDBJ databases">
        <title>Extensive genetic diversity and differential bi-allelic expression allows diatom success in the polar Southern Ocean.</title>
        <authorList>
            <consortium name="DOE Joint Genome Institute"/>
            <person name="Mock T."/>
            <person name="Otillar R.P."/>
            <person name="Strauss J."/>
            <person name="Dupont C."/>
            <person name="Frickenhaus S."/>
            <person name="Maumus F."/>
            <person name="Mcmullan M."/>
            <person name="Sanges R."/>
            <person name="Schmutz J."/>
            <person name="Toseland A."/>
            <person name="Valas R."/>
            <person name="Veluchamy A."/>
            <person name="Ward B.J."/>
            <person name="Allen A."/>
            <person name="Barry K."/>
            <person name="Falciatore A."/>
            <person name="Ferrante M."/>
            <person name="Fortunato A.E."/>
            <person name="Gloeckner G."/>
            <person name="Gruber A."/>
            <person name="Hipkin R."/>
            <person name="Janech M."/>
            <person name="Kroth P."/>
            <person name="Leese F."/>
            <person name="Lindquist E."/>
            <person name="Lyon B.R."/>
            <person name="Martin J."/>
            <person name="Mayer C."/>
            <person name="Parker M."/>
            <person name="Quesneville H."/>
            <person name="Raymond J."/>
            <person name="Uhlig C."/>
            <person name="Valentin K.U."/>
            <person name="Worden A.Z."/>
            <person name="Armbrust E.V."/>
            <person name="Bowler C."/>
            <person name="Green B."/>
            <person name="Moulton V."/>
            <person name="Van Oosterhout C."/>
            <person name="Grigoriev I."/>
        </authorList>
    </citation>
    <scope>NUCLEOTIDE SEQUENCE [LARGE SCALE GENOMIC DNA]</scope>
    <source>
        <strain evidence="2 3">CCMP1102</strain>
    </source>
</reference>
<dbReference type="InterPro" id="IPR001251">
    <property type="entry name" value="CRAL-TRIO_dom"/>
</dbReference>
<dbReference type="InParanoid" id="A0A1E7F283"/>